<accession>A0A6V8NBA7</accession>
<dbReference type="PANTHER" id="PTHR42852:SF17">
    <property type="entry name" value="THIOREDOXIN-LIKE PROTEIN HI_1115"/>
    <property type="match status" value="1"/>
</dbReference>
<dbReference type="Gene3D" id="3.40.30.10">
    <property type="entry name" value="Glutaredoxin"/>
    <property type="match status" value="1"/>
</dbReference>
<evidence type="ECO:0000259" key="2">
    <source>
        <dbReference type="PROSITE" id="PS51352"/>
    </source>
</evidence>
<gene>
    <name evidence="3" type="ORF">GMLC_33700</name>
</gene>
<dbReference type="RefSeq" id="WP_183362375.1">
    <property type="nucleotide sequence ID" value="NZ_BLXZ01000007.1"/>
</dbReference>
<dbReference type="InterPro" id="IPR036249">
    <property type="entry name" value="Thioredoxin-like_sf"/>
</dbReference>
<dbReference type="PANTHER" id="PTHR42852">
    <property type="entry name" value="THIOL:DISULFIDE INTERCHANGE PROTEIN DSBE"/>
    <property type="match status" value="1"/>
</dbReference>
<feature type="signal peptide" evidence="1">
    <location>
        <begin position="1"/>
        <end position="18"/>
    </location>
</feature>
<dbReference type="GO" id="GO:0016491">
    <property type="term" value="F:oxidoreductase activity"/>
    <property type="evidence" value="ECO:0007669"/>
    <property type="project" value="InterPro"/>
</dbReference>
<dbReference type="EMBL" id="BLXZ01000007">
    <property type="protein sequence ID" value="GFO69791.1"/>
    <property type="molecule type" value="Genomic_DNA"/>
</dbReference>
<keyword evidence="4" id="KW-1185">Reference proteome</keyword>
<reference evidence="4" key="1">
    <citation type="submission" date="2020-06" db="EMBL/GenBank/DDBJ databases">
        <title>Draft genomic sequecing of Geomonas sp. Red745.</title>
        <authorList>
            <person name="Itoh H."/>
            <person name="Xu Z.X."/>
            <person name="Ushijima N."/>
            <person name="Masuda Y."/>
            <person name="Shiratori Y."/>
            <person name="Senoo K."/>
        </authorList>
    </citation>
    <scope>NUCLEOTIDE SEQUENCE [LARGE SCALE GENOMIC DNA]</scope>
    <source>
        <strain evidence="4">Red745</strain>
    </source>
</reference>
<name>A0A6V8NBA7_9BACT</name>
<dbReference type="Pfam" id="PF00578">
    <property type="entry name" value="AhpC-TSA"/>
    <property type="match status" value="1"/>
</dbReference>
<dbReference type="PROSITE" id="PS51352">
    <property type="entry name" value="THIOREDOXIN_2"/>
    <property type="match status" value="1"/>
</dbReference>
<sequence length="164" mass="18565">MARITTLIVAALLYQAIAAPVAKSIEVGEPVPEFGLRTLDGEVISRTSLAGHPLLIFFWNTRSSNARKALPLLNHMAEKLGQKGITVLAINTGQQESEERARSFWKQHHFLFAAGYDRYLDLREAFGIRQTPTVMLVDAWGIVRYKSPILPNDLESRMRELYER</sequence>
<proteinExistence type="predicted"/>
<dbReference type="SUPFAM" id="SSF52833">
    <property type="entry name" value="Thioredoxin-like"/>
    <property type="match status" value="1"/>
</dbReference>
<evidence type="ECO:0000313" key="3">
    <source>
        <dbReference type="EMBL" id="GFO69791.1"/>
    </source>
</evidence>
<comment type="caution">
    <text evidence="3">The sequence shown here is derived from an EMBL/GenBank/DDBJ whole genome shotgun (WGS) entry which is preliminary data.</text>
</comment>
<dbReference type="Proteomes" id="UP000587586">
    <property type="component" value="Unassembled WGS sequence"/>
</dbReference>
<organism evidence="3 4">
    <name type="scientific">Geomonas limicola</name>
    <dbReference type="NCBI Taxonomy" id="2740186"/>
    <lineage>
        <taxon>Bacteria</taxon>
        <taxon>Pseudomonadati</taxon>
        <taxon>Thermodesulfobacteriota</taxon>
        <taxon>Desulfuromonadia</taxon>
        <taxon>Geobacterales</taxon>
        <taxon>Geobacteraceae</taxon>
        <taxon>Geomonas</taxon>
    </lineage>
</organism>
<protein>
    <submittedName>
        <fullName evidence="3">Alkyl hydroperoxide reductase</fullName>
    </submittedName>
</protein>
<dbReference type="InterPro" id="IPR013766">
    <property type="entry name" value="Thioredoxin_domain"/>
</dbReference>
<dbReference type="AlphaFoldDB" id="A0A6V8NBA7"/>
<feature type="domain" description="Thioredoxin" evidence="2">
    <location>
        <begin position="25"/>
        <end position="163"/>
    </location>
</feature>
<dbReference type="InterPro" id="IPR000866">
    <property type="entry name" value="AhpC/TSA"/>
</dbReference>
<dbReference type="CDD" id="cd02966">
    <property type="entry name" value="TlpA_like_family"/>
    <property type="match status" value="1"/>
</dbReference>
<keyword evidence="1" id="KW-0732">Signal</keyword>
<dbReference type="InterPro" id="IPR050553">
    <property type="entry name" value="Thioredoxin_ResA/DsbE_sf"/>
</dbReference>
<evidence type="ECO:0000256" key="1">
    <source>
        <dbReference type="SAM" id="SignalP"/>
    </source>
</evidence>
<dbReference type="GO" id="GO:0016209">
    <property type="term" value="F:antioxidant activity"/>
    <property type="evidence" value="ECO:0007669"/>
    <property type="project" value="InterPro"/>
</dbReference>
<feature type="chain" id="PRO_5028218421" evidence="1">
    <location>
        <begin position="19"/>
        <end position="164"/>
    </location>
</feature>
<evidence type="ECO:0000313" key="4">
    <source>
        <dbReference type="Proteomes" id="UP000587586"/>
    </source>
</evidence>